<dbReference type="EMBL" id="CM042052">
    <property type="protein sequence ID" value="KAI3718167.1"/>
    <property type="molecule type" value="Genomic_DNA"/>
</dbReference>
<comment type="caution">
    <text evidence="1">The sequence shown here is derived from an EMBL/GenBank/DDBJ whole genome shotgun (WGS) entry which is preliminary data.</text>
</comment>
<evidence type="ECO:0000313" key="1">
    <source>
        <dbReference type="EMBL" id="KAI3718167.1"/>
    </source>
</evidence>
<keyword evidence="2" id="KW-1185">Reference proteome</keyword>
<protein>
    <submittedName>
        <fullName evidence="1">Uncharacterized protein</fullName>
    </submittedName>
</protein>
<sequence length="307" mass="33500">MHQPTHAFVIPPNSTVGIPTSFLLALDPTSPMGCCLGTTAAATNHPQRPHASKLKKTRATAASPPPAFEEETVKEVLSSETPIVLKNPSPSKTAPVNVEILQSEQRKKSEIGGVDLTKTPTEEIQENDSEMYSYSESFSAATVADDKKEEIEDDGEVTQKLKNRSPPAKRVPRKRPAVSSGELGRKDRAIRPSARRQTIPSPEKKVQRTTTSAQRHRNVGPSNDSRREVSGRRSRSPAVRGEAGQRPKVRERSPAEKSNDIIPENVVESEGKTTVEKVEEDGGASPEPQTSESLENPLVSLECFIFL</sequence>
<reference evidence="1 2" key="2">
    <citation type="journal article" date="2022" name="Mol. Ecol. Resour.">
        <title>The genomes of chicory, endive, great burdock and yacon provide insights into Asteraceae paleo-polyploidization history and plant inulin production.</title>
        <authorList>
            <person name="Fan W."/>
            <person name="Wang S."/>
            <person name="Wang H."/>
            <person name="Wang A."/>
            <person name="Jiang F."/>
            <person name="Liu H."/>
            <person name="Zhao H."/>
            <person name="Xu D."/>
            <person name="Zhang Y."/>
        </authorList>
    </citation>
    <scope>NUCLEOTIDE SEQUENCE [LARGE SCALE GENOMIC DNA]</scope>
    <source>
        <strain evidence="2">cv. Niubang</strain>
    </source>
</reference>
<organism evidence="1 2">
    <name type="scientific">Arctium lappa</name>
    <name type="common">Greater burdock</name>
    <name type="synonym">Lappa major</name>
    <dbReference type="NCBI Taxonomy" id="4217"/>
    <lineage>
        <taxon>Eukaryota</taxon>
        <taxon>Viridiplantae</taxon>
        <taxon>Streptophyta</taxon>
        <taxon>Embryophyta</taxon>
        <taxon>Tracheophyta</taxon>
        <taxon>Spermatophyta</taxon>
        <taxon>Magnoliopsida</taxon>
        <taxon>eudicotyledons</taxon>
        <taxon>Gunneridae</taxon>
        <taxon>Pentapetalae</taxon>
        <taxon>asterids</taxon>
        <taxon>campanulids</taxon>
        <taxon>Asterales</taxon>
        <taxon>Asteraceae</taxon>
        <taxon>Carduoideae</taxon>
        <taxon>Cardueae</taxon>
        <taxon>Arctiinae</taxon>
        <taxon>Arctium</taxon>
    </lineage>
</organism>
<name>A0ACB9B7Z6_ARCLA</name>
<reference evidence="2" key="1">
    <citation type="journal article" date="2022" name="Mol. Ecol. Resour.">
        <title>The genomes of chicory, endive, great burdock and yacon provide insights into Asteraceae palaeo-polyploidization history and plant inulin production.</title>
        <authorList>
            <person name="Fan W."/>
            <person name="Wang S."/>
            <person name="Wang H."/>
            <person name="Wang A."/>
            <person name="Jiang F."/>
            <person name="Liu H."/>
            <person name="Zhao H."/>
            <person name="Xu D."/>
            <person name="Zhang Y."/>
        </authorList>
    </citation>
    <scope>NUCLEOTIDE SEQUENCE [LARGE SCALE GENOMIC DNA]</scope>
    <source>
        <strain evidence="2">cv. Niubang</strain>
    </source>
</reference>
<proteinExistence type="predicted"/>
<accession>A0ACB9B7Z6</accession>
<gene>
    <name evidence="1" type="ORF">L6452_19022</name>
</gene>
<dbReference type="Proteomes" id="UP001055879">
    <property type="component" value="Linkage Group LG06"/>
</dbReference>
<evidence type="ECO:0000313" key="2">
    <source>
        <dbReference type="Proteomes" id="UP001055879"/>
    </source>
</evidence>